<proteinExistence type="predicted"/>
<sequence>MLTIVLIAAPLAIAALVAFAHLIDPSTGRFRRP</sequence>
<dbReference type="EMBL" id="CAJQZC010000005">
    <property type="protein sequence ID" value="CAG4901147.1"/>
    <property type="molecule type" value="Genomic_DNA"/>
</dbReference>
<accession>A0A9N8RY22</accession>
<dbReference type="Proteomes" id="UP000789704">
    <property type="component" value="Unassembled WGS sequence"/>
</dbReference>
<evidence type="ECO:0000313" key="1">
    <source>
        <dbReference type="EMBL" id="CAG4901147.1"/>
    </source>
</evidence>
<comment type="caution">
    <text evidence="1">The sequence shown here is derived from an EMBL/GenBank/DDBJ whole genome shotgun (WGS) entry which is preliminary data.</text>
</comment>
<evidence type="ECO:0000313" key="2">
    <source>
        <dbReference type="Proteomes" id="UP000789704"/>
    </source>
</evidence>
<gene>
    <name evidence="1" type="ORF">LMG31841_02959</name>
</gene>
<organism evidence="1 2">
    <name type="scientific">Paraburkholderia saeva</name>
    <dbReference type="NCBI Taxonomy" id="2777537"/>
    <lineage>
        <taxon>Bacteria</taxon>
        <taxon>Pseudomonadati</taxon>
        <taxon>Pseudomonadota</taxon>
        <taxon>Betaproteobacteria</taxon>
        <taxon>Burkholderiales</taxon>
        <taxon>Burkholderiaceae</taxon>
        <taxon>Paraburkholderia</taxon>
    </lineage>
</organism>
<reference evidence="1" key="1">
    <citation type="submission" date="2021-04" db="EMBL/GenBank/DDBJ databases">
        <authorList>
            <person name="Vanwijnsberghe S."/>
        </authorList>
    </citation>
    <scope>NUCLEOTIDE SEQUENCE</scope>
    <source>
        <strain evidence="1">LMG 31841</strain>
    </source>
</reference>
<keyword evidence="2" id="KW-1185">Reference proteome</keyword>
<name>A0A9N8RY22_9BURK</name>
<protein>
    <submittedName>
        <fullName evidence="1">Uncharacterized protein</fullName>
    </submittedName>
</protein>
<dbReference type="AlphaFoldDB" id="A0A9N8RY22"/>